<dbReference type="InterPro" id="IPR017972">
    <property type="entry name" value="Cyt_P450_CS"/>
</dbReference>
<dbReference type="InterPro" id="IPR050121">
    <property type="entry name" value="Cytochrome_P450_monoxygenase"/>
</dbReference>
<dbReference type="SUPFAM" id="SSF48264">
    <property type="entry name" value="Cytochrome P450"/>
    <property type="match status" value="1"/>
</dbReference>
<evidence type="ECO:0000256" key="6">
    <source>
        <dbReference type="ARBA" id="ARBA00022692"/>
    </source>
</evidence>
<evidence type="ECO:0000256" key="11">
    <source>
        <dbReference type="ARBA" id="ARBA00023033"/>
    </source>
</evidence>
<accession>A0A0W0F6W9</accession>
<dbReference type="EMBL" id="LATX01002262">
    <property type="protein sequence ID" value="KTB32062.1"/>
    <property type="molecule type" value="Genomic_DNA"/>
</dbReference>
<dbReference type="eggNOG" id="KOG0157">
    <property type="taxonomic scope" value="Eukaryota"/>
</dbReference>
<proteinExistence type="inferred from homology"/>
<dbReference type="InterPro" id="IPR036396">
    <property type="entry name" value="Cyt_P450_sf"/>
</dbReference>
<sequence length="543" mass="61377">MHIDTAPALVCIVISSVLLYYLLIKRRPLEDLRGPEGGYLLGVEYNLRKEAHVGETSLRWEKEYGPTYKIPGCFGETILVTSDPRAISHILHEHAVDYPATRDIRKLYELIFGRGVLWVVGDEHKRHRRLLSPAFSLSHMKSFIPLFQEYAKKLSDKWNTEIQQGTQIIDVVTWSQKVTLDIIGESSFDYRFEALEDKPNELTEALHELEKLGFSPSIFETLLQAIPRHLPASIGRIQAKYLPLNIDKLSMKYLEVSSRKARELIHKPGIAAPHDIDQIDRVVGKHRDVLSVLVEANQAEDPRKRLADHEVASQISTLLQAGHHTTGYSLAWILYELSQHPADQQRVYEEIKQLRNKSEGNFTAKDYDNLANGWLGICTKESLRLHPILPQLPRAPRHTDVIPLQFPVESAAGTTLSQVEVHAGQRIVVDVTTYNRLESVWGADATKWNPARFLEPSTRSSVTVGMTSNLLTFSGGPKGCIGWRFALMELHTLLASLLEQFRFDVPEGVEIKDKLTVLIIPTVVGSEVVEAKLPLLVQSRKKQ</sequence>
<keyword evidence="8 15" id="KW-1133">Transmembrane helix</keyword>
<evidence type="ECO:0000256" key="12">
    <source>
        <dbReference type="ARBA" id="ARBA00023136"/>
    </source>
</evidence>
<reference evidence="16 17" key="1">
    <citation type="submission" date="2015-12" db="EMBL/GenBank/DDBJ databases">
        <title>Draft genome sequence of Moniliophthora roreri, the causal agent of frosty pod rot of cacao.</title>
        <authorList>
            <person name="Aime M.C."/>
            <person name="Diaz-Valderrama J.R."/>
            <person name="Kijpornyongpan T."/>
            <person name="Phillips-Mora W."/>
        </authorList>
    </citation>
    <scope>NUCLEOTIDE SEQUENCE [LARGE SCALE GENOMIC DNA]</scope>
    <source>
        <strain evidence="16 17">MCA 2952</strain>
    </source>
</reference>
<keyword evidence="9 14" id="KW-0560">Oxidoreductase</keyword>
<evidence type="ECO:0000256" key="2">
    <source>
        <dbReference type="ARBA" id="ARBA00004370"/>
    </source>
</evidence>
<comment type="similarity">
    <text evidence="4 14">Belongs to the cytochrome P450 family.</text>
</comment>
<comment type="subcellular location">
    <subcellularLocation>
        <location evidence="2">Membrane</location>
    </subcellularLocation>
</comment>
<dbReference type="PRINTS" id="PR00463">
    <property type="entry name" value="EP450I"/>
</dbReference>
<dbReference type="GO" id="GO:0005506">
    <property type="term" value="F:iron ion binding"/>
    <property type="evidence" value="ECO:0007669"/>
    <property type="project" value="InterPro"/>
</dbReference>
<evidence type="ECO:0000256" key="14">
    <source>
        <dbReference type="RuleBase" id="RU000461"/>
    </source>
</evidence>
<evidence type="ECO:0000256" key="8">
    <source>
        <dbReference type="ARBA" id="ARBA00022989"/>
    </source>
</evidence>
<dbReference type="Proteomes" id="UP000054988">
    <property type="component" value="Unassembled WGS sequence"/>
</dbReference>
<name>A0A0W0F6W9_MONRR</name>
<keyword evidence="11 14" id="KW-0503">Monooxygenase</keyword>
<evidence type="ECO:0000256" key="10">
    <source>
        <dbReference type="ARBA" id="ARBA00023004"/>
    </source>
</evidence>
<keyword evidence="10 13" id="KW-0408">Iron</keyword>
<organism evidence="16 17">
    <name type="scientific">Moniliophthora roreri</name>
    <name type="common">Frosty pod rot fungus</name>
    <name type="synonym">Monilia roreri</name>
    <dbReference type="NCBI Taxonomy" id="221103"/>
    <lineage>
        <taxon>Eukaryota</taxon>
        <taxon>Fungi</taxon>
        <taxon>Dikarya</taxon>
        <taxon>Basidiomycota</taxon>
        <taxon>Agaricomycotina</taxon>
        <taxon>Agaricomycetes</taxon>
        <taxon>Agaricomycetidae</taxon>
        <taxon>Agaricales</taxon>
        <taxon>Marasmiineae</taxon>
        <taxon>Marasmiaceae</taxon>
        <taxon>Moniliophthora</taxon>
    </lineage>
</organism>
<dbReference type="GO" id="GO:0020037">
    <property type="term" value="F:heme binding"/>
    <property type="evidence" value="ECO:0007669"/>
    <property type="project" value="InterPro"/>
</dbReference>
<evidence type="ECO:0000256" key="15">
    <source>
        <dbReference type="SAM" id="Phobius"/>
    </source>
</evidence>
<dbReference type="PRINTS" id="PR00385">
    <property type="entry name" value="P450"/>
</dbReference>
<feature type="transmembrane region" description="Helical" evidence="15">
    <location>
        <begin position="6"/>
        <end position="24"/>
    </location>
</feature>
<feature type="binding site" description="axial binding residue" evidence="13">
    <location>
        <position position="480"/>
    </location>
    <ligand>
        <name>heme</name>
        <dbReference type="ChEBI" id="CHEBI:30413"/>
    </ligand>
    <ligandPart>
        <name>Fe</name>
        <dbReference type="ChEBI" id="CHEBI:18248"/>
    </ligandPart>
</feature>
<dbReference type="PROSITE" id="PS00086">
    <property type="entry name" value="CYTOCHROME_P450"/>
    <property type="match status" value="1"/>
</dbReference>
<evidence type="ECO:0000256" key="4">
    <source>
        <dbReference type="ARBA" id="ARBA00010617"/>
    </source>
</evidence>
<keyword evidence="12 15" id="KW-0472">Membrane</keyword>
<evidence type="ECO:0000256" key="1">
    <source>
        <dbReference type="ARBA" id="ARBA00001971"/>
    </source>
</evidence>
<comment type="caution">
    <text evidence="16">The sequence shown here is derived from an EMBL/GenBank/DDBJ whole genome shotgun (WGS) entry which is preliminary data.</text>
</comment>
<evidence type="ECO:0000256" key="3">
    <source>
        <dbReference type="ARBA" id="ARBA00004721"/>
    </source>
</evidence>
<dbReference type="AlphaFoldDB" id="A0A0W0F6W9"/>
<evidence type="ECO:0000256" key="7">
    <source>
        <dbReference type="ARBA" id="ARBA00022723"/>
    </source>
</evidence>
<evidence type="ECO:0000313" key="16">
    <source>
        <dbReference type="EMBL" id="KTB32062.1"/>
    </source>
</evidence>
<keyword evidence="7 13" id="KW-0479">Metal-binding</keyword>
<dbReference type="PANTHER" id="PTHR24305">
    <property type="entry name" value="CYTOCHROME P450"/>
    <property type="match status" value="1"/>
</dbReference>
<dbReference type="GO" id="GO:0016020">
    <property type="term" value="C:membrane"/>
    <property type="evidence" value="ECO:0007669"/>
    <property type="project" value="UniProtKB-SubCell"/>
</dbReference>
<evidence type="ECO:0000313" key="17">
    <source>
        <dbReference type="Proteomes" id="UP000054988"/>
    </source>
</evidence>
<dbReference type="GO" id="GO:0004497">
    <property type="term" value="F:monooxygenase activity"/>
    <property type="evidence" value="ECO:0007669"/>
    <property type="project" value="UniProtKB-KW"/>
</dbReference>
<dbReference type="GO" id="GO:0016705">
    <property type="term" value="F:oxidoreductase activity, acting on paired donors, with incorporation or reduction of molecular oxygen"/>
    <property type="evidence" value="ECO:0007669"/>
    <property type="project" value="InterPro"/>
</dbReference>
<evidence type="ECO:0000256" key="5">
    <source>
        <dbReference type="ARBA" id="ARBA00022617"/>
    </source>
</evidence>
<dbReference type="Pfam" id="PF00067">
    <property type="entry name" value="p450"/>
    <property type="match status" value="1"/>
</dbReference>
<keyword evidence="6 15" id="KW-0812">Transmembrane</keyword>
<evidence type="ECO:0008006" key="18">
    <source>
        <dbReference type="Google" id="ProtNLM"/>
    </source>
</evidence>
<dbReference type="Gene3D" id="1.10.630.10">
    <property type="entry name" value="Cytochrome P450"/>
    <property type="match status" value="1"/>
</dbReference>
<comment type="cofactor">
    <cofactor evidence="1 13">
        <name>heme</name>
        <dbReference type="ChEBI" id="CHEBI:30413"/>
    </cofactor>
</comment>
<dbReference type="InterPro" id="IPR002401">
    <property type="entry name" value="Cyt_P450_E_grp-I"/>
</dbReference>
<evidence type="ECO:0000256" key="13">
    <source>
        <dbReference type="PIRSR" id="PIRSR602401-1"/>
    </source>
</evidence>
<evidence type="ECO:0000256" key="9">
    <source>
        <dbReference type="ARBA" id="ARBA00023002"/>
    </source>
</evidence>
<comment type="pathway">
    <text evidence="3">Secondary metabolite biosynthesis; terpenoid biosynthesis.</text>
</comment>
<dbReference type="PANTHER" id="PTHR24305:SF166">
    <property type="entry name" value="CYTOCHROME P450 12A4, MITOCHONDRIAL-RELATED"/>
    <property type="match status" value="1"/>
</dbReference>
<dbReference type="InterPro" id="IPR001128">
    <property type="entry name" value="Cyt_P450"/>
</dbReference>
<gene>
    <name evidence="16" type="ORF">WG66_15357</name>
</gene>
<keyword evidence="5 13" id="KW-0349">Heme</keyword>
<protein>
    <recommendedName>
        <fullName evidence="18">Cytochrome p450</fullName>
    </recommendedName>
</protein>